<gene>
    <name evidence="6" type="ORF">DME_LOCUS3123</name>
</gene>
<feature type="transmembrane region" description="Helical" evidence="3">
    <location>
        <begin position="301"/>
        <end position="324"/>
    </location>
</feature>
<evidence type="ECO:0000313" key="8">
    <source>
        <dbReference type="Proteomes" id="UP000274756"/>
    </source>
</evidence>
<dbReference type="Proteomes" id="UP000274756">
    <property type="component" value="Unassembled WGS sequence"/>
</dbReference>
<keyword evidence="2" id="KW-0808">Transferase</keyword>
<dbReference type="WBParaSite" id="DME_0000941201-mRNA-1">
    <property type="protein sequence ID" value="DME_0000941201-mRNA-1"/>
    <property type="gene ID" value="DME_0000941201"/>
</dbReference>
<keyword evidence="8" id="KW-1185">Reference proteome</keyword>
<keyword evidence="3" id="KW-0812">Transmembrane</keyword>
<dbReference type="AlphaFoldDB" id="A0A0N4UND4"/>
<protein>
    <submittedName>
        <fullName evidence="9">Acetyl-CoA hydrolase</fullName>
    </submittedName>
</protein>
<evidence type="ECO:0000313" key="7">
    <source>
        <dbReference type="Proteomes" id="UP000038040"/>
    </source>
</evidence>
<evidence type="ECO:0000256" key="2">
    <source>
        <dbReference type="ARBA" id="ARBA00022679"/>
    </source>
</evidence>
<dbReference type="STRING" id="318479.A0A0N4UND4"/>
<evidence type="ECO:0000256" key="1">
    <source>
        <dbReference type="ARBA" id="ARBA00009632"/>
    </source>
</evidence>
<dbReference type="PANTHER" id="PTHR21432">
    <property type="entry name" value="ACETYL-COA HYDROLASE-RELATED"/>
    <property type="match status" value="1"/>
</dbReference>
<feature type="domain" description="Acetyl-CoA hydrolase/transferase N-terminal" evidence="4">
    <location>
        <begin position="51"/>
        <end position="215"/>
    </location>
</feature>
<dbReference type="InterPro" id="IPR026888">
    <property type="entry name" value="AcetylCoA_hyd_C"/>
</dbReference>
<keyword evidence="3" id="KW-1133">Transmembrane helix</keyword>
<dbReference type="GO" id="GO:0006083">
    <property type="term" value="P:acetate metabolic process"/>
    <property type="evidence" value="ECO:0007669"/>
    <property type="project" value="InterPro"/>
</dbReference>
<reference evidence="6 8" key="2">
    <citation type="submission" date="2018-11" db="EMBL/GenBank/DDBJ databases">
        <authorList>
            <consortium name="Pathogen Informatics"/>
        </authorList>
    </citation>
    <scope>NUCLEOTIDE SEQUENCE [LARGE SCALE GENOMIC DNA]</scope>
</reference>
<proteinExistence type="inferred from homology"/>
<dbReference type="OrthoDB" id="10250396at2759"/>
<evidence type="ECO:0000313" key="9">
    <source>
        <dbReference type="WBParaSite" id="DME_0000941201-mRNA-1"/>
    </source>
</evidence>
<name>A0A0N4UND4_DRAME</name>
<dbReference type="Gene3D" id="3.30.750.70">
    <property type="entry name" value="4-hydroxybutyrate coenzyme like domains"/>
    <property type="match status" value="1"/>
</dbReference>
<evidence type="ECO:0000259" key="5">
    <source>
        <dbReference type="Pfam" id="PF13336"/>
    </source>
</evidence>
<accession>A0A0N4UND4</accession>
<organism evidence="7 9">
    <name type="scientific">Dracunculus medinensis</name>
    <name type="common">Guinea worm</name>
    <dbReference type="NCBI Taxonomy" id="318479"/>
    <lineage>
        <taxon>Eukaryota</taxon>
        <taxon>Metazoa</taxon>
        <taxon>Ecdysozoa</taxon>
        <taxon>Nematoda</taxon>
        <taxon>Chromadorea</taxon>
        <taxon>Rhabditida</taxon>
        <taxon>Spirurina</taxon>
        <taxon>Dracunculoidea</taxon>
        <taxon>Dracunculidae</taxon>
        <taxon>Dracunculus</taxon>
    </lineage>
</organism>
<keyword evidence="3" id="KW-0472">Membrane</keyword>
<dbReference type="InterPro" id="IPR038460">
    <property type="entry name" value="AcetylCoA_hyd_C_sf"/>
</dbReference>
<dbReference type="GO" id="GO:0008775">
    <property type="term" value="F:acetate CoA-transferase activity"/>
    <property type="evidence" value="ECO:0007669"/>
    <property type="project" value="InterPro"/>
</dbReference>
<dbReference type="EMBL" id="UYYG01000106">
    <property type="protein sequence ID" value="VDN53150.1"/>
    <property type="molecule type" value="Genomic_DNA"/>
</dbReference>
<dbReference type="SUPFAM" id="SSF100950">
    <property type="entry name" value="NagB/RpiA/CoA transferase-like"/>
    <property type="match status" value="2"/>
</dbReference>
<dbReference type="Proteomes" id="UP000038040">
    <property type="component" value="Unplaced"/>
</dbReference>
<dbReference type="InterPro" id="IPR037171">
    <property type="entry name" value="NagB/RpiA_transferase-like"/>
</dbReference>
<comment type="similarity">
    <text evidence="1">Belongs to the acetyl-CoA hydrolase/transferase family.</text>
</comment>
<evidence type="ECO:0000256" key="3">
    <source>
        <dbReference type="SAM" id="Phobius"/>
    </source>
</evidence>
<dbReference type="Gene3D" id="3.40.1080.20">
    <property type="entry name" value="Acetyl-CoA hydrolase/transferase C-terminal domain"/>
    <property type="match status" value="1"/>
</dbReference>
<evidence type="ECO:0000313" key="6">
    <source>
        <dbReference type="EMBL" id="VDN53150.1"/>
    </source>
</evidence>
<dbReference type="Pfam" id="PF02550">
    <property type="entry name" value="AcetylCoA_hydro"/>
    <property type="match status" value="1"/>
</dbReference>
<dbReference type="Pfam" id="PF13336">
    <property type="entry name" value="AcetylCoA_hyd_C"/>
    <property type="match status" value="1"/>
</dbReference>
<reference evidence="9" key="1">
    <citation type="submission" date="2017-02" db="UniProtKB">
        <authorList>
            <consortium name="WormBaseParasite"/>
        </authorList>
    </citation>
    <scope>IDENTIFICATION</scope>
</reference>
<dbReference type="InterPro" id="IPR046433">
    <property type="entry name" value="ActCoA_hydro"/>
</dbReference>
<dbReference type="InterPro" id="IPR003702">
    <property type="entry name" value="ActCoA_hydro_N"/>
</dbReference>
<feature type="domain" description="Acetyl-CoA hydrolase/transferase C-terminal" evidence="5">
    <location>
        <begin position="317"/>
        <end position="456"/>
    </location>
</feature>
<dbReference type="PANTHER" id="PTHR21432:SF20">
    <property type="entry name" value="ACETYL-COA HYDROLASE"/>
    <property type="match status" value="1"/>
</dbReference>
<sequence>MGLLTFVSIRSLSATSSNLFRVVARGVESQECAYPIAGKKTVTTDIENAFGGIKSGDHIFVHGIAATPTPLLEVFCEYVKSNDLKKITLHHLHLEGPVPWTAADIKDRIRSNSLFTGGNLRKAVNDGTADFNSTFLHEVPLLFRSGAIKLDAAFIQVSEPDVFGYCSLGTSVDATRAAVTQANHIIAMINRNMPRTFGDSVIHESHIDVAIECHDHKLHERPTSGQPSTEEKKIGELIAKNLVDNGATLQMGIGAIPDAALAALTHHKDLGIHTEMFSDGVLDLIKCNAITNSKKTFDNNILYIFIFFLPPIFCIVFFGDVAWVNDPAVIREMPKMTAINSAVEIDLTGQVVSDSVGSRFISGFGGQVDFIRGSAIGDDGLGKPIIALPSVTKKGQSKIVPFINEGGGVVTSRAHVHYVVTENGIAQLWGKNMRQRAYELIKIANPSTQAFLEKAAFNRLKVMPSPD</sequence>
<dbReference type="GO" id="GO:0005739">
    <property type="term" value="C:mitochondrion"/>
    <property type="evidence" value="ECO:0007669"/>
    <property type="project" value="TreeGrafter"/>
</dbReference>
<dbReference type="Gene3D" id="3.40.1080.10">
    <property type="entry name" value="Glutaconate Coenzyme A-transferase"/>
    <property type="match status" value="1"/>
</dbReference>
<evidence type="ECO:0000259" key="4">
    <source>
        <dbReference type="Pfam" id="PF02550"/>
    </source>
</evidence>